<feature type="signal peptide" evidence="5">
    <location>
        <begin position="1"/>
        <end position="23"/>
    </location>
</feature>
<gene>
    <name evidence="6" type="primary">ABC-SBP</name>
    <name evidence="6" type="ORF">GCM10010954_31680</name>
</gene>
<evidence type="ECO:0000313" key="7">
    <source>
        <dbReference type="Proteomes" id="UP000660110"/>
    </source>
</evidence>
<dbReference type="GO" id="GO:0055052">
    <property type="term" value="C:ATP-binding cassette (ABC) transporter complex, substrate-binding subunit-containing"/>
    <property type="evidence" value="ECO:0007669"/>
    <property type="project" value="TreeGrafter"/>
</dbReference>
<dbReference type="AlphaFoldDB" id="A0A917F0E6"/>
<dbReference type="PROSITE" id="PS51257">
    <property type="entry name" value="PROKAR_LIPOPROTEIN"/>
    <property type="match status" value="1"/>
</dbReference>
<feature type="compositionally biased region" description="Acidic residues" evidence="4">
    <location>
        <begin position="34"/>
        <end position="46"/>
    </location>
</feature>
<dbReference type="SUPFAM" id="SSF53850">
    <property type="entry name" value="Periplasmic binding protein-like II"/>
    <property type="match status" value="1"/>
</dbReference>
<comment type="caution">
    <text evidence="6">The sequence shown here is derived from an EMBL/GenBank/DDBJ whole genome shotgun (WGS) entry which is preliminary data.</text>
</comment>
<dbReference type="EMBL" id="BMEL01000004">
    <property type="protein sequence ID" value="GGF30220.1"/>
    <property type="molecule type" value="Genomic_DNA"/>
</dbReference>
<dbReference type="GO" id="GO:1901982">
    <property type="term" value="F:maltose binding"/>
    <property type="evidence" value="ECO:0007669"/>
    <property type="project" value="TreeGrafter"/>
</dbReference>
<keyword evidence="3 5" id="KW-0732">Signal</keyword>
<organism evidence="6 7">
    <name type="scientific">Halobacillus andaensis</name>
    <dbReference type="NCBI Taxonomy" id="1176239"/>
    <lineage>
        <taxon>Bacteria</taxon>
        <taxon>Bacillati</taxon>
        <taxon>Bacillota</taxon>
        <taxon>Bacilli</taxon>
        <taxon>Bacillales</taxon>
        <taxon>Bacillaceae</taxon>
        <taxon>Halobacillus</taxon>
    </lineage>
</organism>
<accession>A0A917F0E6</accession>
<feature type="compositionally biased region" description="Low complexity" evidence="4">
    <location>
        <begin position="24"/>
        <end position="33"/>
    </location>
</feature>
<dbReference type="CDD" id="cd13585">
    <property type="entry name" value="PBP2_TMBP_like"/>
    <property type="match status" value="1"/>
</dbReference>
<reference evidence="6" key="2">
    <citation type="submission" date="2020-09" db="EMBL/GenBank/DDBJ databases">
        <authorList>
            <person name="Sun Q."/>
            <person name="Zhou Y."/>
        </authorList>
    </citation>
    <scope>NUCLEOTIDE SEQUENCE</scope>
    <source>
        <strain evidence="6">CGMCC 1.12153</strain>
    </source>
</reference>
<dbReference type="Gene3D" id="3.40.190.10">
    <property type="entry name" value="Periplasmic binding protein-like II"/>
    <property type="match status" value="1"/>
</dbReference>
<sequence>MNKLSIFLFGFMLLFLAACSSNSEGTSGNSSEGESSEDEDTVETGEVETNVEATGDEDVVLDFWIHQTGEDETNAYIERIDAFNEEHEDIHVEAEVIIDDGASAYSDSINAALVAGNLPDVMAIDGPYVSSFADAGVIRPIDEYIDEETKNQYVDSIIQQGTYQDKLYSLGAMEASVMLYYNKDIFEEEGIEAAESLDEAWTWDELMENAKTLTTEDRYGLNLFMNEGVGEWLTFMGAPFTWSNGGSLVSEDGMEVDGHLNSPETIESLNYVKSLFEEGVVSESPSQTQFEEGNAAMALGGPWISVSAEEADLNWGMMPYPYKDEKVSPSGSMAYAITENTEHPEEATELMKWMTNEESAITVSEATGMPPAQKSAFDSMEKYDELPYSIMKEQVLETAHARPSTPAYPVVTDAYAQAFHAAALGEDVEQVIDQQVNRVEREMKRFKE</sequence>
<dbReference type="GO" id="GO:0042956">
    <property type="term" value="P:maltodextrin transmembrane transport"/>
    <property type="evidence" value="ECO:0007669"/>
    <property type="project" value="TreeGrafter"/>
</dbReference>
<proteinExistence type="inferred from homology"/>
<keyword evidence="2" id="KW-0813">Transport</keyword>
<dbReference type="GO" id="GO:0015768">
    <property type="term" value="P:maltose transport"/>
    <property type="evidence" value="ECO:0007669"/>
    <property type="project" value="TreeGrafter"/>
</dbReference>
<evidence type="ECO:0000256" key="3">
    <source>
        <dbReference type="ARBA" id="ARBA00022729"/>
    </source>
</evidence>
<dbReference type="PANTHER" id="PTHR30061:SF50">
    <property type="entry name" value="MALTOSE_MALTODEXTRIN-BINDING PERIPLASMIC PROTEIN"/>
    <property type="match status" value="1"/>
</dbReference>
<evidence type="ECO:0000256" key="5">
    <source>
        <dbReference type="SAM" id="SignalP"/>
    </source>
</evidence>
<dbReference type="Proteomes" id="UP000660110">
    <property type="component" value="Unassembled WGS sequence"/>
</dbReference>
<reference evidence="6" key="1">
    <citation type="journal article" date="2014" name="Int. J. Syst. Evol. Microbiol.">
        <title>Complete genome sequence of Corynebacterium casei LMG S-19264T (=DSM 44701T), isolated from a smear-ripened cheese.</title>
        <authorList>
            <consortium name="US DOE Joint Genome Institute (JGI-PGF)"/>
            <person name="Walter F."/>
            <person name="Albersmeier A."/>
            <person name="Kalinowski J."/>
            <person name="Ruckert C."/>
        </authorList>
    </citation>
    <scope>NUCLEOTIDE SEQUENCE</scope>
    <source>
        <strain evidence="6">CGMCC 1.12153</strain>
    </source>
</reference>
<comment type="similarity">
    <text evidence="1">Belongs to the bacterial solute-binding protein 1 family.</text>
</comment>
<dbReference type="Pfam" id="PF01547">
    <property type="entry name" value="SBP_bac_1"/>
    <property type="match status" value="1"/>
</dbReference>
<keyword evidence="7" id="KW-1185">Reference proteome</keyword>
<feature type="chain" id="PRO_5039630401" evidence="5">
    <location>
        <begin position="24"/>
        <end position="448"/>
    </location>
</feature>
<feature type="region of interest" description="Disordered" evidence="4">
    <location>
        <begin position="24"/>
        <end position="49"/>
    </location>
</feature>
<name>A0A917F0E6_HALAA</name>
<protein>
    <submittedName>
        <fullName evidence="6">Sugar ABC transporter substrate-binding protein</fullName>
    </submittedName>
</protein>
<evidence type="ECO:0000256" key="1">
    <source>
        <dbReference type="ARBA" id="ARBA00008520"/>
    </source>
</evidence>
<evidence type="ECO:0000256" key="2">
    <source>
        <dbReference type="ARBA" id="ARBA00022448"/>
    </source>
</evidence>
<evidence type="ECO:0000256" key="4">
    <source>
        <dbReference type="SAM" id="MobiDB-lite"/>
    </source>
</evidence>
<dbReference type="PANTHER" id="PTHR30061">
    <property type="entry name" value="MALTOSE-BINDING PERIPLASMIC PROTEIN"/>
    <property type="match status" value="1"/>
</dbReference>
<dbReference type="InterPro" id="IPR006059">
    <property type="entry name" value="SBP"/>
</dbReference>
<dbReference type="RefSeq" id="WP_229735389.1">
    <property type="nucleotide sequence ID" value="NZ_BMEL01000004.1"/>
</dbReference>
<evidence type="ECO:0000313" key="6">
    <source>
        <dbReference type="EMBL" id="GGF30220.1"/>
    </source>
</evidence>